<dbReference type="EMBL" id="FNID01000021">
    <property type="protein sequence ID" value="SDN50819.1"/>
    <property type="molecule type" value="Genomic_DNA"/>
</dbReference>
<keyword evidence="2 5" id="KW-0238">DNA-binding</keyword>
<evidence type="ECO:0000256" key="1">
    <source>
        <dbReference type="ARBA" id="ARBA00023015"/>
    </source>
</evidence>
<evidence type="ECO:0000313" key="5">
    <source>
        <dbReference type="EMBL" id="SDN50819.1"/>
    </source>
</evidence>
<dbReference type="InterPro" id="IPR001845">
    <property type="entry name" value="HTH_ArsR_DNA-bd_dom"/>
</dbReference>
<dbReference type="CDD" id="cd00090">
    <property type="entry name" value="HTH_ARSR"/>
    <property type="match status" value="1"/>
</dbReference>
<dbReference type="Gene3D" id="1.10.10.10">
    <property type="entry name" value="Winged helix-like DNA-binding domain superfamily/Winged helix DNA-binding domain"/>
    <property type="match status" value="1"/>
</dbReference>
<dbReference type="SMART" id="SM00418">
    <property type="entry name" value="HTH_ARSR"/>
    <property type="match status" value="1"/>
</dbReference>
<dbReference type="PANTHER" id="PTHR33154">
    <property type="entry name" value="TRANSCRIPTIONAL REGULATOR, ARSR FAMILY"/>
    <property type="match status" value="1"/>
</dbReference>
<dbReference type="PROSITE" id="PS50987">
    <property type="entry name" value="HTH_ARSR_2"/>
    <property type="match status" value="1"/>
</dbReference>
<dbReference type="Proteomes" id="UP000199182">
    <property type="component" value="Unassembled WGS sequence"/>
</dbReference>
<sequence length="95" mass="10654">MTTNQLAKIYKALSNENRLEIFLSILNSDEKNFEPGCDCTITKVMQKLCIGAPTISHHLKELSNAGLIETQKEGKYLVAHVNKALLEELKGTFDF</sequence>
<dbReference type="InterPro" id="IPR036388">
    <property type="entry name" value="WH-like_DNA-bd_sf"/>
</dbReference>
<proteinExistence type="predicted"/>
<dbReference type="GO" id="GO:0003700">
    <property type="term" value="F:DNA-binding transcription factor activity"/>
    <property type="evidence" value="ECO:0007669"/>
    <property type="project" value="InterPro"/>
</dbReference>
<protein>
    <submittedName>
        <fullName evidence="5">DNA-binding transcriptional regulator, ArsR family</fullName>
    </submittedName>
</protein>
<keyword evidence="1" id="KW-0805">Transcription regulation</keyword>
<evidence type="ECO:0000256" key="2">
    <source>
        <dbReference type="ARBA" id="ARBA00023125"/>
    </source>
</evidence>
<dbReference type="RefSeq" id="WP_092640835.1">
    <property type="nucleotide sequence ID" value="NZ_FNID01000021.1"/>
</dbReference>
<dbReference type="GO" id="GO:0003677">
    <property type="term" value="F:DNA binding"/>
    <property type="evidence" value="ECO:0007669"/>
    <property type="project" value="UniProtKB-KW"/>
</dbReference>
<accession>A0A1H0BYW2</accession>
<reference evidence="5 6" key="1">
    <citation type="submission" date="2016-10" db="EMBL/GenBank/DDBJ databases">
        <authorList>
            <person name="de Groot N.N."/>
        </authorList>
    </citation>
    <scope>NUCLEOTIDE SEQUENCE [LARGE SCALE GENOMIC DNA]</scope>
    <source>
        <strain evidence="5 6">CGMCC 1.5012</strain>
    </source>
</reference>
<dbReference type="Pfam" id="PF01022">
    <property type="entry name" value="HTH_5"/>
    <property type="match status" value="1"/>
</dbReference>
<dbReference type="OrthoDB" id="9798835at2"/>
<dbReference type="STRING" id="258515.SAMN05192585_12116"/>
<dbReference type="PANTHER" id="PTHR33154:SF33">
    <property type="entry name" value="TRANSCRIPTIONAL REPRESSOR SDPR"/>
    <property type="match status" value="1"/>
</dbReference>
<gene>
    <name evidence="5" type="ORF">SAMN05192585_12116</name>
</gene>
<name>A0A1H0BYW2_9FIRM</name>
<evidence type="ECO:0000313" key="6">
    <source>
        <dbReference type="Proteomes" id="UP000199182"/>
    </source>
</evidence>
<keyword evidence="6" id="KW-1185">Reference proteome</keyword>
<dbReference type="AlphaFoldDB" id="A0A1H0BYW2"/>
<dbReference type="InterPro" id="IPR011991">
    <property type="entry name" value="ArsR-like_HTH"/>
</dbReference>
<evidence type="ECO:0000256" key="3">
    <source>
        <dbReference type="ARBA" id="ARBA00023163"/>
    </source>
</evidence>
<evidence type="ECO:0000259" key="4">
    <source>
        <dbReference type="PROSITE" id="PS50987"/>
    </source>
</evidence>
<organism evidence="5 6">
    <name type="scientific">Acetanaerobacterium elongatum</name>
    <dbReference type="NCBI Taxonomy" id="258515"/>
    <lineage>
        <taxon>Bacteria</taxon>
        <taxon>Bacillati</taxon>
        <taxon>Bacillota</taxon>
        <taxon>Clostridia</taxon>
        <taxon>Eubacteriales</taxon>
        <taxon>Oscillospiraceae</taxon>
        <taxon>Acetanaerobacterium</taxon>
    </lineage>
</organism>
<dbReference type="SUPFAM" id="SSF46785">
    <property type="entry name" value="Winged helix' DNA-binding domain"/>
    <property type="match status" value="1"/>
</dbReference>
<feature type="domain" description="HTH arsR-type" evidence="4">
    <location>
        <begin position="1"/>
        <end position="95"/>
    </location>
</feature>
<dbReference type="InterPro" id="IPR036390">
    <property type="entry name" value="WH_DNA-bd_sf"/>
</dbReference>
<keyword evidence="3" id="KW-0804">Transcription</keyword>
<dbReference type="InterPro" id="IPR051081">
    <property type="entry name" value="HTH_MetalResp_TranReg"/>
</dbReference>